<dbReference type="OrthoDB" id="1650379at2"/>
<accession>A0A1X6WUA0</accession>
<keyword evidence="1" id="KW-1015">Disulfide bond</keyword>
<reference evidence="4" key="1">
    <citation type="submission" date="2017-02" db="EMBL/GenBank/DDBJ databases">
        <authorList>
            <person name="Dridi B."/>
        </authorList>
    </citation>
    <scope>NUCLEOTIDE SEQUENCE [LARGE SCALE GENOMIC DNA]</scope>
    <source>
        <strain evidence="4">bH819</strain>
    </source>
</reference>
<proteinExistence type="predicted"/>
<dbReference type="PIRSF" id="PIRSF012565">
    <property type="entry name" value="DUF1027"/>
    <property type="match status" value="1"/>
</dbReference>
<evidence type="ECO:0000256" key="2">
    <source>
        <dbReference type="SAM" id="MobiDB-lite"/>
    </source>
</evidence>
<feature type="compositionally biased region" description="Low complexity" evidence="2">
    <location>
        <begin position="130"/>
        <end position="141"/>
    </location>
</feature>
<dbReference type="InterPro" id="IPR038141">
    <property type="entry name" value="YutD-like_sf"/>
</dbReference>
<gene>
    <name evidence="3" type="ORF">FM121_13940</name>
</gene>
<evidence type="ECO:0000313" key="4">
    <source>
        <dbReference type="Proteomes" id="UP000195918"/>
    </source>
</evidence>
<dbReference type="AlphaFoldDB" id="A0A1X6WUA0"/>
<organism evidence="3 4">
    <name type="scientific">Vagococcus fluvialis bH819</name>
    <dbReference type="NCBI Taxonomy" id="1255619"/>
    <lineage>
        <taxon>Bacteria</taxon>
        <taxon>Bacillati</taxon>
        <taxon>Bacillota</taxon>
        <taxon>Bacilli</taxon>
        <taxon>Lactobacillales</taxon>
        <taxon>Enterococcaceae</taxon>
        <taxon>Vagococcus</taxon>
    </lineage>
</organism>
<dbReference type="Proteomes" id="UP000195918">
    <property type="component" value="Unassembled WGS sequence"/>
</dbReference>
<feature type="region of interest" description="Disordered" evidence="2">
    <location>
        <begin position="126"/>
        <end position="201"/>
    </location>
</feature>
<keyword evidence="4" id="KW-1185">Reference proteome</keyword>
<dbReference type="EMBL" id="FWFD01000021">
    <property type="protein sequence ID" value="SLM87196.1"/>
    <property type="molecule type" value="Genomic_DNA"/>
</dbReference>
<dbReference type="InterPro" id="IPR009370">
    <property type="entry name" value="YutD-like"/>
</dbReference>
<protein>
    <submittedName>
        <fullName evidence="3">Hypothetical DUF1027 domain protein</fullName>
    </submittedName>
</protein>
<evidence type="ECO:0000256" key="1">
    <source>
        <dbReference type="PIRSR" id="PIRSR012565-1"/>
    </source>
</evidence>
<feature type="disulfide bond" evidence="1">
    <location>
        <begin position="107"/>
        <end position="111"/>
    </location>
</feature>
<name>A0A1X6WUA0_9ENTE</name>
<dbReference type="Gene3D" id="3.50.4.20">
    <property type="match status" value="1"/>
</dbReference>
<sequence>MTEEIKNEVTEEIEEVDEVLQEMLANFSPESFSLGEGTYKLVKNYREGFNYEAVIKRYNDVLEKYDYIVGDWGYDQLRLKGFFLDDFKGAPMDAKISTLEDYIYEYCNFGCAYFVIQQTGEFKRRGRTVNNQKRNNNNTNKSKSKAHTDEKKFNQNQNKRKPKFKGKNTTNQDKKRKPETPTSQKSNKHQFTIRKKETSAE</sequence>
<dbReference type="Pfam" id="PF06265">
    <property type="entry name" value="YutD-like"/>
    <property type="match status" value="1"/>
</dbReference>
<evidence type="ECO:0000313" key="3">
    <source>
        <dbReference type="EMBL" id="SLM87196.1"/>
    </source>
</evidence>
<dbReference type="RefSeq" id="WP_086952816.1">
    <property type="nucleotide sequence ID" value="NZ_FWFD01000021.1"/>
</dbReference>